<reference evidence="1" key="1">
    <citation type="submission" date="2021-03" db="EMBL/GenBank/DDBJ databases">
        <authorList>
            <person name="Li Z."/>
            <person name="Yang C."/>
        </authorList>
    </citation>
    <scope>NUCLEOTIDE SEQUENCE</scope>
    <source>
        <strain evidence="1">Dzin_1.0</strain>
        <tissue evidence="1">Leaf</tissue>
    </source>
</reference>
<gene>
    <name evidence="1" type="ORF">J5N97_028860</name>
</gene>
<dbReference type="InterPro" id="IPR053307">
    <property type="entry name" value="Mitochondrial_IM_protease"/>
</dbReference>
<evidence type="ECO:0000313" key="1">
    <source>
        <dbReference type="EMBL" id="KAJ0963738.1"/>
    </source>
</evidence>
<dbReference type="PANTHER" id="PTHR47040:SF1">
    <property type="entry name" value="MITOCHONDRIAL ATP-INDEPENDENT INNER MEMBRANE PROTEASE SUBUNIT 2"/>
    <property type="match status" value="1"/>
</dbReference>
<accession>A0A9D5H5B0</accession>
<protein>
    <submittedName>
        <fullName evidence="1">Uncharacterized protein</fullName>
    </submittedName>
</protein>
<keyword evidence="2" id="KW-1185">Reference proteome</keyword>
<dbReference type="EMBL" id="JAGGNH010000009">
    <property type="protein sequence ID" value="KAJ0963738.1"/>
    <property type="molecule type" value="Genomic_DNA"/>
</dbReference>
<name>A0A9D5H5B0_9LILI</name>
<dbReference type="Proteomes" id="UP001085076">
    <property type="component" value="Miscellaneous, Linkage group lg09"/>
</dbReference>
<reference evidence="1" key="2">
    <citation type="journal article" date="2022" name="Hortic Res">
        <title>The genome of Dioscorea zingiberensis sheds light on the biosynthesis, origin and evolution of the medicinally important diosgenin saponins.</title>
        <authorList>
            <person name="Li Y."/>
            <person name="Tan C."/>
            <person name="Li Z."/>
            <person name="Guo J."/>
            <person name="Li S."/>
            <person name="Chen X."/>
            <person name="Wang C."/>
            <person name="Dai X."/>
            <person name="Yang H."/>
            <person name="Song W."/>
            <person name="Hou L."/>
            <person name="Xu J."/>
            <person name="Tong Z."/>
            <person name="Xu A."/>
            <person name="Yuan X."/>
            <person name="Wang W."/>
            <person name="Yang Q."/>
            <person name="Chen L."/>
            <person name="Sun Z."/>
            <person name="Wang K."/>
            <person name="Pan B."/>
            <person name="Chen J."/>
            <person name="Bao Y."/>
            <person name="Liu F."/>
            <person name="Qi X."/>
            <person name="Gang D.R."/>
            <person name="Wen J."/>
            <person name="Li J."/>
        </authorList>
    </citation>
    <scope>NUCLEOTIDE SEQUENCE</scope>
    <source>
        <strain evidence="1">Dzin_1.0</strain>
    </source>
</reference>
<evidence type="ECO:0000313" key="2">
    <source>
        <dbReference type="Proteomes" id="UP001085076"/>
    </source>
</evidence>
<comment type="caution">
    <text evidence="1">The sequence shown here is derived from an EMBL/GenBank/DDBJ whole genome shotgun (WGS) entry which is preliminary data.</text>
</comment>
<dbReference type="PANTHER" id="PTHR47040">
    <property type="entry name" value="OSJNBA0068L06.9 PROTEIN"/>
    <property type="match status" value="1"/>
</dbReference>
<proteinExistence type="predicted"/>
<organism evidence="1 2">
    <name type="scientific">Dioscorea zingiberensis</name>
    <dbReference type="NCBI Taxonomy" id="325984"/>
    <lineage>
        <taxon>Eukaryota</taxon>
        <taxon>Viridiplantae</taxon>
        <taxon>Streptophyta</taxon>
        <taxon>Embryophyta</taxon>
        <taxon>Tracheophyta</taxon>
        <taxon>Spermatophyta</taxon>
        <taxon>Magnoliopsida</taxon>
        <taxon>Liliopsida</taxon>
        <taxon>Dioscoreales</taxon>
        <taxon>Dioscoreaceae</taxon>
        <taxon>Dioscorea</taxon>
    </lineage>
</organism>
<sequence length="194" mass="21857">MRVDWQIWAKACIGLQGGKRGARTCACLCASARLKAAGALCAALRSVCGHPLAKRRDVCEAYRRLACVPMGCERLRRLSWRCLWWSAYLKPGRCMQAQSALAASRAEESGKRCARAECGEAALGRLFNRAWWRRFQAARQGFVGDVVMLKDPENPDDYLVRRFAAIEGYEMASRDEKDEPFVLEKDQCSSHLYS</sequence>
<dbReference type="AlphaFoldDB" id="A0A9D5H5B0"/>
<dbReference type="OrthoDB" id="308440at2759"/>